<feature type="region of interest" description="Disordered" evidence="3">
    <location>
        <begin position="396"/>
        <end position="465"/>
    </location>
</feature>
<dbReference type="SUPFAM" id="SSF56112">
    <property type="entry name" value="Protein kinase-like (PK-like)"/>
    <property type="match status" value="1"/>
</dbReference>
<dbReference type="InterPro" id="IPR051681">
    <property type="entry name" value="Ser/Thr_Kinases-Pseudokinases"/>
</dbReference>
<dbReference type="Proteomes" id="UP000774804">
    <property type="component" value="Unassembled WGS sequence"/>
</dbReference>
<dbReference type="VEuPathDB" id="FungiDB:PC110_g15487"/>
<reference evidence="9 10" key="1">
    <citation type="submission" date="2018-01" db="EMBL/GenBank/DDBJ databases">
        <title>Draft genome of the strawberry crown rot pathogen Phytophthora cactorum.</title>
        <authorList>
            <person name="Armitage A.D."/>
            <person name="Lysoe E."/>
            <person name="Nellist C.F."/>
            <person name="Harrison R.J."/>
            <person name="Brurberg M.B."/>
        </authorList>
    </citation>
    <scope>NUCLEOTIDE SEQUENCE [LARGE SCALE GENOMIC DNA]</scope>
    <source>
        <strain evidence="9 10">10300</strain>
    </source>
</reference>
<dbReference type="EMBL" id="MJFZ01000511">
    <property type="protein sequence ID" value="RAW28126.1"/>
    <property type="molecule type" value="Genomic_DNA"/>
</dbReference>
<dbReference type="GO" id="GO:0005524">
    <property type="term" value="F:ATP binding"/>
    <property type="evidence" value="ECO:0007669"/>
    <property type="project" value="InterPro"/>
</dbReference>
<comment type="caution">
    <text evidence="9">The sequence shown here is derived from an EMBL/GenBank/DDBJ whole genome shotgun (WGS) entry which is preliminary data.</text>
</comment>
<keyword evidence="2" id="KW-0677">Repeat</keyword>
<feature type="signal peptide" evidence="5">
    <location>
        <begin position="1"/>
        <end position="26"/>
    </location>
</feature>
<dbReference type="InterPro" id="IPR000719">
    <property type="entry name" value="Prot_kinase_dom"/>
</dbReference>
<organism evidence="9 10">
    <name type="scientific">Phytophthora cactorum</name>
    <dbReference type="NCBI Taxonomy" id="29920"/>
    <lineage>
        <taxon>Eukaryota</taxon>
        <taxon>Sar</taxon>
        <taxon>Stramenopiles</taxon>
        <taxon>Oomycota</taxon>
        <taxon>Peronosporomycetes</taxon>
        <taxon>Peronosporales</taxon>
        <taxon>Peronosporaceae</taxon>
        <taxon>Phytophthora</taxon>
    </lineage>
</organism>
<dbReference type="InterPro" id="IPR011009">
    <property type="entry name" value="Kinase-like_dom_sf"/>
</dbReference>
<feature type="transmembrane region" description="Helical" evidence="4">
    <location>
        <begin position="364"/>
        <end position="389"/>
    </location>
</feature>
<accession>A0A329RX48</accession>
<keyword evidence="1" id="KW-0433">Leucine-rich repeat</keyword>
<dbReference type="EMBL" id="JAENGZ010000364">
    <property type="protein sequence ID" value="KAG6960968.1"/>
    <property type="molecule type" value="Genomic_DNA"/>
</dbReference>
<evidence type="ECO:0000256" key="5">
    <source>
        <dbReference type="SAM" id="SignalP"/>
    </source>
</evidence>
<dbReference type="InterPro" id="IPR001245">
    <property type="entry name" value="Ser-Thr/Tyr_kinase_cat_dom"/>
</dbReference>
<evidence type="ECO:0000259" key="6">
    <source>
        <dbReference type="PROSITE" id="PS50011"/>
    </source>
</evidence>
<dbReference type="GO" id="GO:0004674">
    <property type="term" value="F:protein serine/threonine kinase activity"/>
    <property type="evidence" value="ECO:0007669"/>
    <property type="project" value="TreeGrafter"/>
</dbReference>
<gene>
    <name evidence="8" type="ORF">JG687_00007928</name>
    <name evidence="9" type="ORF">PC110_g15487</name>
    <name evidence="7" type="ORF">PC115_g6485</name>
</gene>
<keyword evidence="5" id="KW-0732">Signal</keyword>
<dbReference type="Proteomes" id="UP000688947">
    <property type="component" value="Unassembled WGS sequence"/>
</dbReference>
<evidence type="ECO:0000313" key="8">
    <source>
        <dbReference type="EMBL" id="KAG6960968.1"/>
    </source>
</evidence>
<evidence type="ECO:0000256" key="2">
    <source>
        <dbReference type="ARBA" id="ARBA00022737"/>
    </source>
</evidence>
<dbReference type="Proteomes" id="UP000251314">
    <property type="component" value="Unassembled WGS sequence"/>
</dbReference>
<feature type="compositionally biased region" description="Acidic residues" evidence="3">
    <location>
        <begin position="444"/>
        <end position="454"/>
    </location>
</feature>
<dbReference type="SUPFAM" id="SSF52058">
    <property type="entry name" value="L domain-like"/>
    <property type="match status" value="1"/>
</dbReference>
<feature type="region of interest" description="Disordered" evidence="3">
    <location>
        <begin position="708"/>
        <end position="733"/>
    </location>
</feature>
<dbReference type="PROSITE" id="PS50011">
    <property type="entry name" value="PROTEIN_KINASE_DOM"/>
    <property type="match status" value="1"/>
</dbReference>
<proteinExistence type="predicted"/>
<dbReference type="AlphaFoldDB" id="A0A329RX48"/>
<evidence type="ECO:0000313" key="7">
    <source>
        <dbReference type="EMBL" id="KAG2930456.1"/>
    </source>
</evidence>
<evidence type="ECO:0000256" key="3">
    <source>
        <dbReference type="SAM" id="MobiDB-lite"/>
    </source>
</evidence>
<dbReference type="PANTHER" id="PTHR44329:SF214">
    <property type="entry name" value="PROTEIN KINASE DOMAIN-CONTAINING PROTEIN"/>
    <property type="match status" value="1"/>
</dbReference>
<dbReference type="InterPro" id="IPR001611">
    <property type="entry name" value="Leu-rich_rpt"/>
</dbReference>
<name>A0A329RX48_9STRA</name>
<evidence type="ECO:0000256" key="4">
    <source>
        <dbReference type="SAM" id="Phobius"/>
    </source>
</evidence>
<keyword evidence="4" id="KW-0812">Transmembrane</keyword>
<evidence type="ECO:0000313" key="10">
    <source>
        <dbReference type="Proteomes" id="UP000251314"/>
    </source>
</evidence>
<feature type="compositionally biased region" description="Polar residues" evidence="3">
    <location>
        <begin position="400"/>
        <end position="424"/>
    </location>
</feature>
<evidence type="ECO:0000256" key="1">
    <source>
        <dbReference type="ARBA" id="ARBA00022614"/>
    </source>
</evidence>
<feature type="chain" id="PRO_5016337797" description="Protein kinase domain-containing protein" evidence="5">
    <location>
        <begin position="27"/>
        <end position="848"/>
    </location>
</feature>
<dbReference type="STRING" id="29920.A0A329RX48"/>
<evidence type="ECO:0000313" key="9">
    <source>
        <dbReference type="EMBL" id="RAW28126.1"/>
    </source>
</evidence>
<dbReference type="PROSITE" id="PS51450">
    <property type="entry name" value="LRR"/>
    <property type="match status" value="1"/>
</dbReference>
<dbReference type="PANTHER" id="PTHR44329">
    <property type="entry name" value="SERINE/THREONINE-PROTEIN KINASE TNNI3K-RELATED"/>
    <property type="match status" value="1"/>
</dbReference>
<dbReference type="Pfam" id="PF07714">
    <property type="entry name" value="PK_Tyr_Ser-Thr"/>
    <property type="match status" value="2"/>
</dbReference>
<dbReference type="InterPro" id="IPR032675">
    <property type="entry name" value="LRR_dom_sf"/>
</dbReference>
<dbReference type="Gene3D" id="1.10.510.10">
    <property type="entry name" value="Transferase(Phosphotransferase) domain 1"/>
    <property type="match status" value="2"/>
</dbReference>
<dbReference type="OrthoDB" id="4062651at2759"/>
<dbReference type="Pfam" id="PF00560">
    <property type="entry name" value="LRR_1"/>
    <property type="match status" value="1"/>
</dbReference>
<feature type="domain" description="Protein kinase" evidence="6">
    <location>
        <begin position="493"/>
        <end position="843"/>
    </location>
</feature>
<sequence length="848" mass="92778">MVRHNNALLVLALILTVGYWPRPCGAADVGEAEESAPSSCPNVTTVSIPSNATSSSNKVQITDASCTSSVVKVRGTTLDLRHQGIAAVTSLLTVDVVKLDNNALRTFTTSNNISGLYMSNNSIPTIDEFKFPTTLSALDLANNALGDLAAADLPSSLQYLNLSGNPIGSLSNVSFPSSLLRLDVADASIATLENFSFPSSVTNLNFSGNPITRIKGVIFPDFLTELTLIATTNSATTSTVSVVTPDKTRALQMTEEDPTTQSVSVLEEFEVRQSDADRFEKLTLWDVSTTSTLSCSDSNANPRYVQDTMLCVLSDSEFADKYENVLIAASSGSRSSSMWGADHSSSQEVERVALKETLDQRRSWFLIGAAALLSAFTVLLFVNGLCLSLRRSVRGASKGKGSQSTLTKTKSGRPNTFWHENSSMEPDEDVRHLLTSDPPTEAQPEPEFDAEAGDSAEKKTKSNDPIVHLQRELPRCKIDGSLVTHRELLSSTMSESTEESSSAFIYFKAAFHGKTVVLKTLSIAGYLENKSGSRDNGAVAALWGFVEEIRLSSTLSHPQIVAFYGFVRMNRVAEQTEGEGVALVMEYMNKGDLNMFIQEHKRSLQRKHGFISDNKSDDDYDIRSDDEIGPSIDRHDPGKWNWRGSSVYKSKFSIAIEVAQAVHYLHSFTPPLFHGNLSSRKVFLDSDWNVKLGDLTCCSALRRWSSSHKSDIGSLPSTATRSSGRSNCSSQTAGGEIHMDMTVWTAPEVLDGRQYTQKADIYSFGVLLSQLATYECTSAEHSVMDDTEVPMLNNSDKEQTSADGEAPTPIRLLMFRCQAFQPEIRPTADELIQELRQIEHELQEKAAT</sequence>
<keyword evidence="4" id="KW-0472">Membrane</keyword>
<reference evidence="8" key="3">
    <citation type="submission" date="2021-01" db="EMBL/GenBank/DDBJ databases">
        <title>Phytophthora aleatoria, a newly-described species from Pinus radiata is distinct from Phytophthora cactorum isolates based on comparative genomics.</title>
        <authorList>
            <person name="Mcdougal R."/>
            <person name="Panda P."/>
            <person name="Williams N."/>
            <person name="Studholme D.J."/>
        </authorList>
    </citation>
    <scope>NUCLEOTIDE SEQUENCE</scope>
    <source>
        <strain evidence="8">NZFS 3830</strain>
    </source>
</reference>
<dbReference type="Gene3D" id="3.80.10.10">
    <property type="entry name" value="Ribonuclease Inhibitor"/>
    <property type="match status" value="1"/>
</dbReference>
<dbReference type="EMBL" id="RCMI01000145">
    <property type="protein sequence ID" value="KAG2930456.1"/>
    <property type="molecule type" value="Genomic_DNA"/>
</dbReference>
<keyword evidence="10" id="KW-1185">Reference proteome</keyword>
<keyword evidence="4" id="KW-1133">Transmembrane helix</keyword>
<feature type="compositionally biased region" description="Polar residues" evidence="3">
    <location>
        <begin position="715"/>
        <end position="733"/>
    </location>
</feature>
<protein>
    <recommendedName>
        <fullName evidence="6">Protein kinase domain-containing protein</fullName>
    </recommendedName>
</protein>
<reference evidence="7" key="2">
    <citation type="submission" date="2018-10" db="EMBL/GenBank/DDBJ databases">
        <title>Effector identification in a new, highly contiguous assembly of the strawberry crown rot pathogen Phytophthora cactorum.</title>
        <authorList>
            <person name="Armitage A.D."/>
            <person name="Nellist C.F."/>
            <person name="Bates H."/>
            <person name="Vickerstaff R.J."/>
            <person name="Harrison R.J."/>
        </authorList>
    </citation>
    <scope>NUCLEOTIDE SEQUENCE</scope>
    <source>
        <strain evidence="7">4032</strain>
    </source>
</reference>